<keyword evidence="3" id="KW-0677">Repeat</keyword>
<dbReference type="PANTHER" id="PTHR10372:SF27">
    <property type="entry name" value="ADHERENS JUNCTION PROTEIN P120"/>
    <property type="match status" value="1"/>
</dbReference>
<dbReference type="GO" id="GO:0005912">
    <property type="term" value="C:adherens junction"/>
    <property type="evidence" value="ECO:0007669"/>
    <property type="project" value="TreeGrafter"/>
</dbReference>
<keyword evidence="5" id="KW-0965">Cell junction</keyword>
<evidence type="ECO:0000256" key="1">
    <source>
        <dbReference type="ARBA" id="ARBA00004282"/>
    </source>
</evidence>
<dbReference type="InterPro" id="IPR000225">
    <property type="entry name" value="Armadillo"/>
</dbReference>
<organism evidence="8">
    <name type="scientific">Schistocephalus solidus</name>
    <name type="common">Tapeworm</name>
    <dbReference type="NCBI Taxonomy" id="70667"/>
    <lineage>
        <taxon>Eukaryota</taxon>
        <taxon>Metazoa</taxon>
        <taxon>Spiralia</taxon>
        <taxon>Lophotrochozoa</taxon>
        <taxon>Platyhelminthes</taxon>
        <taxon>Cestoda</taxon>
        <taxon>Eucestoda</taxon>
        <taxon>Diphyllobothriidea</taxon>
        <taxon>Diphyllobothriidae</taxon>
        <taxon>Schistocephalus</taxon>
    </lineage>
</organism>
<dbReference type="Gene3D" id="1.25.10.10">
    <property type="entry name" value="Leucine-rich Repeat Variant"/>
    <property type="match status" value="1"/>
</dbReference>
<evidence type="ECO:0000313" key="8">
    <source>
        <dbReference type="EMBL" id="JAP48659.1"/>
    </source>
</evidence>
<dbReference type="GO" id="GO:0005737">
    <property type="term" value="C:cytoplasm"/>
    <property type="evidence" value="ECO:0007669"/>
    <property type="project" value="TreeGrafter"/>
</dbReference>
<feature type="region of interest" description="Disordered" evidence="7">
    <location>
        <begin position="1"/>
        <end position="49"/>
    </location>
</feature>
<evidence type="ECO:0000256" key="4">
    <source>
        <dbReference type="ARBA" id="ARBA00022889"/>
    </source>
</evidence>
<dbReference type="Pfam" id="PF00514">
    <property type="entry name" value="Arm"/>
    <property type="match status" value="1"/>
</dbReference>
<proteinExistence type="inferred from homology"/>
<reference evidence="8" key="1">
    <citation type="submission" date="2016-01" db="EMBL/GenBank/DDBJ databases">
        <title>Reference transcriptome for the parasite Schistocephalus solidus: insights into the molecular evolution of parasitism.</title>
        <authorList>
            <person name="Hebert F.O."/>
            <person name="Grambauer S."/>
            <person name="Barber I."/>
            <person name="Landry C.R."/>
            <person name="Aubin-Horth N."/>
        </authorList>
    </citation>
    <scope>NUCLEOTIDE SEQUENCE</scope>
</reference>
<dbReference type="AlphaFoldDB" id="A0A0X3P9Y1"/>
<gene>
    <name evidence="8" type="primary">CTND2</name>
    <name evidence="8" type="ORF">TR99356</name>
</gene>
<dbReference type="PANTHER" id="PTHR10372">
    <property type="entry name" value="PLAKOPHILLIN-RELATED"/>
    <property type="match status" value="1"/>
</dbReference>
<evidence type="ECO:0000256" key="6">
    <source>
        <dbReference type="PROSITE-ProRule" id="PRU00259"/>
    </source>
</evidence>
<dbReference type="InterPro" id="IPR016024">
    <property type="entry name" value="ARM-type_fold"/>
</dbReference>
<comment type="similarity">
    <text evidence="2">Belongs to the beta-catenin family.</text>
</comment>
<dbReference type="GO" id="GO:0098609">
    <property type="term" value="P:cell-cell adhesion"/>
    <property type="evidence" value="ECO:0007669"/>
    <property type="project" value="InterPro"/>
</dbReference>
<evidence type="ECO:0000256" key="3">
    <source>
        <dbReference type="ARBA" id="ARBA00022737"/>
    </source>
</evidence>
<dbReference type="InterPro" id="IPR011989">
    <property type="entry name" value="ARM-like"/>
</dbReference>
<name>A0A0X3P9Y1_SCHSO</name>
<evidence type="ECO:0000256" key="5">
    <source>
        <dbReference type="ARBA" id="ARBA00022949"/>
    </source>
</evidence>
<comment type="subcellular location">
    <subcellularLocation>
        <location evidence="1">Cell junction</location>
    </subcellularLocation>
</comment>
<protein>
    <submittedName>
        <fullName evidence="8">Catenin delta-2</fullName>
    </submittedName>
</protein>
<dbReference type="SMART" id="SM00185">
    <property type="entry name" value="ARM"/>
    <property type="match status" value="3"/>
</dbReference>
<feature type="compositionally biased region" description="Low complexity" evidence="7">
    <location>
        <begin position="11"/>
        <end position="20"/>
    </location>
</feature>
<evidence type="ECO:0000256" key="2">
    <source>
        <dbReference type="ARBA" id="ARBA00005462"/>
    </source>
</evidence>
<dbReference type="InterPro" id="IPR028435">
    <property type="entry name" value="Plakophilin/d_Catenin"/>
</dbReference>
<sequence>MLIFSPPTSPSGPSTGPPSHTSRRIQSSVKTDKEDVSVREPEENDETIPDDELKRLIACLKNDYPVISRNAAAYFHHITYQNPRLKEKLADLDGIQNLSDLVLSSDPETRRHSIGALRNLSYQPSPLVVYKLQKASVISNLTTILEEARVDTSPNNATFKARLEDAIAATLCNLSAHENFRNEIMKNTIPVLMNAIILPLSGLPQQRKENEVFSDEPSTDFASEEMALVFATATLRNVLTETADCRHRLRETPGLVAALIYLCKCIAHAGEFDSRVLENCACALRNLSFALQEVRDPAYLTRREAGFYDAATRLPEGKRLNFHRKPKSGLILDTTKDATDQRLEDQPSYLEIPPSALSLFHGSQLLWQPDIVLVYLSVLRGSKNPCTVEAVTGAIQNLTACDWRPSIDIRRRFREERGIPVLIELLHSEEDCVVKTAVTALRNLAVDERNRDEIALHGIPAMIARLPVLQNSTTPVAAGAATPSVTLNTAASILATLFALIKDNVEHATYVHVSSLTLTNYIP</sequence>
<dbReference type="GO" id="GO:0005634">
    <property type="term" value="C:nucleus"/>
    <property type="evidence" value="ECO:0007669"/>
    <property type="project" value="TreeGrafter"/>
</dbReference>
<keyword evidence="4" id="KW-0130">Cell adhesion</keyword>
<dbReference type="EMBL" id="GEEE01014566">
    <property type="protein sequence ID" value="JAP48659.1"/>
    <property type="molecule type" value="Transcribed_RNA"/>
</dbReference>
<accession>A0A0X3P9Y1</accession>
<dbReference type="SUPFAM" id="SSF48371">
    <property type="entry name" value="ARM repeat"/>
    <property type="match status" value="1"/>
</dbReference>
<evidence type="ECO:0000256" key="7">
    <source>
        <dbReference type="SAM" id="MobiDB-lite"/>
    </source>
</evidence>
<dbReference type="GO" id="GO:0005886">
    <property type="term" value="C:plasma membrane"/>
    <property type="evidence" value="ECO:0007669"/>
    <property type="project" value="TreeGrafter"/>
</dbReference>
<dbReference type="PROSITE" id="PS50176">
    <property type="entry name" value="ARM_REPEAT"/>
    <property type="match status" value="1"/>
</dbReference>
<feature type="compositionally biased region" description="Basic and acidic residues" evidence="7">
    <location>
        <begin position="30"/>
        <end position="41"/>
    </location>
</feature>
<feature type="repeat" description="ARM" evidence="6">
    <location>
        <begin position="417"/>
        <end position="459"/>
    </location>
</feature>